<organism evidence="1 2">
    <name type="scientific">Portunus trituberculatus</name>
    <name type="common">Swimming crab</name>
    <name type="synonym">Neptunus trituberculatus</name>
    <dbReference type="NCBI Taxonomy" id="210409"/>
    <lineage>
        <taxon>Eukaryota</taxon>
        <taxon>Metazoa</taxon>
        <taxon>Ecdysozoa</taxon>
        <taxon>Arthropoda</taxon>
        <taxon>Crustacea</taxon>
        <taxon>Multicrustacea</taxon>
        <taxon>Malacostraca</taxon>
        <taxon>Eumalacostraca</taxon>
        <taxon>Eucarida</taxon>
        <taxon>Decapoda</taxon>
        <taxon>Pleocyemata</taxon>
        <taxon>Brachyura</taxon>
        <taxon>Eubrachyura</taxon>
        <taxon>Portunoidea</taxon>
        <taxon>Portunidae</taxon>
        <taxon>Portuninae</taxon>
        <taxon>Portunus</taxon>
    </lineage>
</organism>
<reference evidence="1 2" key="1">
    <citation type="submission" date="2019-05" db="EMBL/GenBank/DDBJ databases">
        <title>Another draft genome of Portunus trituberculatus and its Hox gene families provides insights of decapod evolution.</title>
        <authorList>
            <person name="Jeong J.-H."/>
            <person name="Song I."/>
            <person name="Kim S."/>
            <person name="Choi T."/>
            <person name="Kim D."/>
            <person name="Ryu S."/>
            <person name="Kim W."/>
        </authorList>
    </citation>
    <scope>NUCLEOTIDE SEQUENCE [LARGE SCALE GENOMIC DNA]</scope>
    <source>
        <tissue evidence="1">Muscle</tissue>
    </source>
</reference>
<protein>
    <submittedName>
        <fullName evidence="1">Uncharacterized protein</fullName>
    </submittedName>
</protein>
<evidence type="ECO:0000313" key="2">
    <source>
        <dbReference type="Proteomes" id="UP000324222"/>
    </source>
</evidence>
<dbReference type="EMBL" id="VSRR010098826">
    <property type="protein sequence ID" value="MPC94505.1"/>
    <property type="molecule type" value="Genomic_DNA"/>
</dbReference>
<gene>
    <name evidence="1" type="ORF">E2C01_089676</name>
</gene>
<name>A0A5B7JIW3_PORTR</name>
<sequence>MPKVVNECLRDEWEPGDGEEKENVIQILILHLRLKQQSCFPCFIPLSISNTISSLLFSAFFPSSLAPPRLPLPCRGIVVASTRLRLDKWKHSFRSEPHVLRKLNASFCRDSRGRPAKEE</sequence>
<keyword evidence="2" id="KW-1185">Reference proteome</keyword>
<evidence type="ECO:0000313" key="1">
    <source>
        <dbReference type="EMBL" id="MPC94505.1"/>
    </source>
</evidence>
<dbReference type="AlphaFoldDB" id="A0A5B7JIW3"/>
<comment type="caution">
    <text evidence="1">The sequence shown here is derived from an EMBL/GenBank/DDBJ whole genome shotgun (WGS) entry which is preliminary data.</text>
</comment>
<dbReference type="Proteomes" id="UP000324222">
    <property type="component" value="Unassembled WGS sequence"/>
</dbReference>
<accession>A0A5B7JIW3</accession>
<proteinExistence type="predicted"/>